<organism evidence="2 3">
    <name type="scientific">Marasmius crinis-equi</name>
    <dbReference type="NCBI Taxonomy" id="585013"/>
    <lineage>
        <taxon>Eukaryota</taxon>
        <taxon>Fungi</taxon>
        <taxon>Dikarya</taxon>
        <taxon>Basidiomycota</taxon>
        <taxon>Agaricomycotina</taxon>
        <taxon>Agaricomycetes</taxon>
        <taxon>Agaricomycetidae</taxon>
        <taxon>Agaricales</taxon>
        <taxon>Marasmiineae</taxon>
        <taxon>Marasmiaceae</taxon>
        <taxon>Marasmius</taxon>
    </lineage>
</organism>
<dbReference type="EMBL" id="JBAHYK010000654">
    <property type="protein sequence ID" value="KAL0572220.1"/>
    <property type="molecule type" value="Genomic_DNA"/>
</dbReference>
<dbReference type="Proteomes" id="UP001465976">
    <property type="component" value="Unassembled WGS sequence"/>
</dbReference>
<reference evidence="2 3" key="1">
    <citation type="submission" date="2024-02" db="EMBL/GenBank/DDBJ databases">
        <title>A draft genome for the cacao thread blight pathogen Marasmius crinis-equi.</title>
        <authorList>
            <person name="Cohen S.P."/>
            <person name="Baruah I.K."/>
            <person name="Amoako-Attah I."/>
            <person name="Bukari Y."/>
            <person name="Meinhardt L.W."/>
            <person name="Bailey B.A."/>
        </authorList>
    </citation>
    <scope>NUCLEOTIDE SEQUENCE [LARGE SCALE GENOMIC DNA]</scope>
    <source>
        <strain evidence="2 3">GH-76</strain>
    </source>
</reference>
<gene>
    <name evidence="2" type="ORF">V5O48_009742</name>
</gene>
<keyword evidence="3" id="KW-1185">Reference proteome</keyword>
<sequence>MSEPPSIPLTGVDSHQLLYVQHLQAICNATTSPATPPASGMPENRQTESGYPQMAGQADSGGWASPDLGDHWNDSMASLTNTVIGSIETPTTSGWASFSLEDGRALKKGKMLSAHSEREYDEYLKDREKGPAVAMARQQLMLLQIRDHVKETMEEVKSKWKPGPALVKACKEYANNVALSPRLHAYRGKKLPNMTFDVMKKIGVSDLPASHDLGRVDQCVAIITRQLTDQRYSIKSKLGQSLYKEDGSYDAVDIGTLFEDCVGTSRTPVSAPALMRFAYLWAVWLRLYKEQLKADEGGGAKPGKKRKNGKDPALNELRNEDFWIYVDNDLKTLRKMCQKPEELAGVFKRIYDDDVKLYGANNAPVTELKDLEDWLAEIHNTSAFAVNTGETEEGSKGTSTQSE</sequence>
<name>A0ABR3FAE9_9AGAR</name>
<feature type="region of interest" description="Disordered" evidence="1">
    <location>
        <begin position="30"/>
        <end position="69"/>
    </location>
</feature>
<evidence type="ECO:0000256" key="1">
    <source>
        <dbReference type="SAM" id="MobiDB-lite"/>
    </source>
</evidence>
<protein>
    <submittedName>
        <fullName evidence="2">Uncharacterized protein</fullName>
    </submittedName>
</protein>
<evidence type="ECO:0000313" key="3">
    <source>
        <dbReference type="Proteomes" id="UP001465976"/>
    </source>
</evidence>
<comment type="caution">
    <text evidence="2">The sequence shown here is derived from an EMBL/GenBank/DDBJ whole genome shotgun (WGS) entry which is preliminary data.</text>
</comment>
<evidence type="ECO:0000313" key="2">
    <source>
        <dbReference type="EMBL" id="KAL0572220.1"/>
    </source>
</evidence>
<proteinExistence type="predicted"/>
<accession>A0ABR3FAE9</accession>